<evidence type="ECO:0000256" key="6">
    <source>
        <dbReference type="ARBA" id="ARBA00023180"/>
    </source>
</evidence>
<keyword evidence="8" id="KW-1185">Reference proteome</keyword>
<comment type="caution">
    <text evidence="7">The sequence shown here is derived from an EMBL/GenBank/DDBJ whole genome shotgun (WGS) entry which is preliminary data.</text>
</comment>
<dbReference type="Pfam" id="PF06060">
    <property type="entry name" value="Mesothelin"/>
    <property type="match status" value="1"/>
</dbReference>
<keyword evidence="5" id="KW-0472">Membrane</keyword>
<evidence type="ECO:0000256" key="1">
    <source>
        <dbReference type="ARBA" id="ARBA00004370"/>
    </source>
</evidence>
<organism evidence="7 8">
    <name type="scientific">Engystomops pustulosus</name>
    <name type="common">Tungara frog</name>
    <name type="synonym">Physalaemus pustulosus</name>
    <dbReference type="NCBI Taxonomy" id="76066"/>
    <lineage>
        <taxon>Eukaryota</taxon>
        <taxon>Metazoa</taxon>
        <taxon>Chordata</taxon>
        <taxon>Craniata</taxon>
        <taxon>Vertebrata</taxon>
        <taxon>Euteleostomi</taxon>
        <taxon>Amphibia</taxon>
        <taxon>Batrachia</taxon>
        <taxon>Anura</taxon>
        <taxon>Neobatrachia</taxon>
        <taxon>Hyloidea</taxon>
        <taxon>Leptodactylidae</taxon>
        <taxon>Leiuperinae</taxon>
        <taxon>Engystomops</taxon>
    </lineage>
</organism>
<reference evidence="7" key="1">
    <citation type="thesis" date="2020" institute="ProQuest LLC" country="789 East Eisenhower Parkway, Ann Arbor, MI, USA">
        <title>Comparative Genomics and Chromosome Evolution.</title>
        <authorList>
            <person name="Mudd A.B."/>
        </authorList>
    </citation>
    <scope>NUCLEOTIDE SEQUENCE</scope>
    <source>
        <strain evidence="7">237g6f4</strain>
        <tissue evidence="7">Blood</tissue>
    </source>
</reference>
<sequence length="1355" mass="144985">MAQALLNKTFATIKSNVSMFTLNDWTQLFQSKLTLVLPEISLDQLSIVPQNISCDSYQAIFTSLDSSSNQMSSGKQQTVYKSFIKPFLTQSGPICTQNSNSSSFLKNNIGKFSQFADYSDLVAFNKNFRGLDVLSGLTLKQKVDLSLLLNSTSDPTAAASIVGTLQNTNDLFDFLGNINAGIVSNKLSSVPPSLSQALLNKTFQALKANMSSYSVSDWNQLLQANLSNFLPEISSEQLSLIPQNISCDSYQAILKNLDINFPKMNPVKQEQVYNSLIKPYLKNKGPTCAQNVNSGALISQNFGKFSQFASYQDFVALNGNFSGGDVLPSLTIQQVIEFSLNPSINASLAANITAKIQNVTDANSFLTALSASAQLNKVTSLSAPMSQALLSKTFQMLKPNINSYYDSDWTQLFQNKLSLLLPEIRKDQLSLIPSNINCSSYQPIFNSLQSSFSKMKPSNQEDVYKSFIKPYLKMKGNTVTCYNQSNSWLVNNLGSFMTYTSQEDLMLFANDSMLQNFANDPSSVQLASQLKFPKDTALYFTSLLTSSQSFNLSNLPDTFLCSLSPSALKNLSAEAALDVTKKINQKCYNTTGGQPVSAPTPEDVQVAISLVSKLSNFTSETLTNLGQSAVGLSPSQINNMNDGDLKASVSTLGNVSGWNVGQTRSIMNKLLGSNFTISNLSSLGSLVTGLPSKKLQDLDPASVLSAVKDTQFASKLSSAPPALQNMFVKQILAASSTASSVVKNVPSSLASFIPKSSLLFKSEKPSLQDVNGKSWTPDQASMFFDDIAINTTDFTQISSSVLQGFTCSTPSKLSTSQVKGLGKAMKSQSASLNEDQLNCLSRQIVKTGYPSDLDTYPKEVFLFLNSTSYSSIGNCTDFFTNVGKANISVLTKGSKQRSNLLTNSLSCMKVSGSSLTYSNIQVLGQLSCDLNATMIGGSSPTILTQLSQCPSFTTEQQGAIQTLLSKDTTVFGAPSTWTKDTLTSLGGISGFLTKDILTNISSVSLKSWLKGAIQSSSLSRSQFASIVQNLQSTRARRAASCTSGAITADNVNDDLLPLSYTATQLDACLDNNTLTSYLSVLSSKTFTTDQLSVLKNRLDAIYPTGYPESILTSLGYITLVCTDADVSKWTIASVDTLSSLLASGPSNTLAASIITKYTSSGNQLNGAALNAIGSQYICQLSSAQLGLITSTAISDAKALDVSACSQTVKDALYSKAKAAYAAQNSAVSTYYNLIKPYLGGAPAADIKSLATMGPNMDIGTFVKLNPTVVPSLTVSDVKSLLGTNVADLKTQESNSVVSSWIQSQKQSDLDTLGLGIQGGIRDYATTAPPTAGSSASTLTHSVSILLAVLGIFLLH</sequence>
<keyword evidence="3" id="KW-0732">Signal</keyword>
<comment type="similarity">
    <text evidence="2">Belongs to the mesothelin family.</text>
</comment>
<evidence type="ECO:0000256" key="4">
    <source>
        <dbReference type="ARBA" id="ARBA00022889"/>
    </source>
</evidence>
<keyword evidence="6" id="KW-0325">Glycoprotein</keyword>
<dbReference type="EMBL" id="WNYA01000109">
    <property type="protein sequence ID" value="KAG8549982.1"/>
    <property type="molecule type" value="Genomic_DNA"/>
</dbReference>
<dbReference type="Gene3D" id="1.20.970.40">
    <property type="match status" value="1"/>
</dbReference>
<proteinExistence type="inferred from homology"/>
<gene>
    <name evidence="7" type="ORF">GDO81_030124</name>
</gene>
<protein>
    <recommendedName>
        <fullName evidence="9">Mesothelin-like protein</fullName>
    </recommendedName>
</protein>
<dbReference type="GO" id="GO:0009986">
    <property type="term" value="C:cell surface"/>
    <property type="evidence" value="ECO:0007669"/>
    <property type="project" value="TreeGrafter"/>
</dbReference>
<keyword evidence="4" id="KW-0130">Cell adhesion</keyword>
<dbReference type="GO" id="GO:0007160">
    <property type="term" value="P:cell-matrix adhesion"/>
    <property type="evidence" value="ECO:0007669"/>
    <property type="project" value="TreeGrafter"/>
</dbReference>
<dbReference type="InterPro" id="IPR026664">
    <property type="entry name" value="Stereocilin-rel"/>
</dbReference>
<dbReference type="InterPro" id="IPR010335">
    <property type="entry name" value="Mesothelin"/>
</dbReference>
<name>A0AAV6ZLB5_ENGPU</name>
<evidence type="ECO:0000256" key="2">
    <source>
        <dbReference type="ARBA" id="ARBA00011016"/>
    </source>
</evidence>
<accession>A0AAV6ZLB5</accession>
<evidence type="ECO:0000313" key="7">
    <source>
        <dbReference type="EMBL" id="KAG8549982.1"/>
    </source>
</evidence>
<evidence type="ECO:0000313" key="8">
    <source>
        <dbReference type="Proteomes" id="UP000824782"/>
    </source>
</evidence>
<evidence type="ECO:0008006" key="9">
    <source>
        <dbReference type="Google" id="ProtNLM"/>
    </source>
</evidence>
<dbReference type="GO" id="GO:0016020">
    <property type="term" value="C:membrane"/>
    <property type="evidence" value="ECO:0007669"/>
    <property type="project" value="UniProtKB-SubCell"/>
</dbReference>
<dbReference type="Proteomes" id="UP000824782">
    <property type="component" value="Unassembled WGS sequence"/>
</dbReference>
<evidence type="ECO:0000256" key="3">
    <source>
        <dbReference type="ARBA" id="ARBA00022729"/>
    </source>
</evidence>
<dbReference type="PANTHER" id="PTHR23412:SF6">
    <property type="entry name" value="MESOTHELIN"/>
    <property type="match status" value="1"/>
</dbReference>
<evidence type="ECO:0000256" key="5">
    <source>
        <dbReference type="ARBA" id="ARBA00023136"/>
    </source>
</evidence>
<dbReference type="PANTHER" id="PTHR23412">
    <property type="entry name" value="STEREOCILIN RELATED"/>
    <property type="match status" value="1"/>
</dbReference>
<comment type="subcellular location">
    <subcellularLocation>
        <location evidence="1">Membrane</location>
    </subcellularLocation>
</comment>